<sequence>MSNYTFTVLEGRFISQFLNEFQKVVNWKEYGPAEWYSVYESPFKSTCEPKMIKIQGSQLKILRMMIKTGLFVPEIETDKEYKVQRALGNVIGRIYYMPKEIREELKDEIIDV</sequence>
<proteinExistence type="predicted"/>
<accession>A0A0F9G387</accession>
<comment type="caution">
    <text evidence="1">The sequence shown here is derived from an EMBL/GenBank/DDBJ whole genome shotgun (WGS) entry which is preliminary data.</text>
</comment>
<organism evidence="1">
    <name type="scientific">marine sediment metagenome</name>
    <dbReference type="NCBI Taxonomy" id="412755"/>
    <lineage>
        <taxon>unclassified sequences</taxon>
        <taxon>metagenomes</taxon>
        <taxon>ecological metagenomes</taxon>
    </lineage>
</organism>
<gene>
    <name evidence="1" type="ORF">LCGC14_2232130</name>
</gene>
<dbReference type="EMBL" id="LAZR01030053">
    <property type="protein sequence ID" value="KKL57767.1"/>
    <property type="molecule type" value="Genomic_DNA"/>
</dbReference>
<protein>
    <submittedName>
        <fullName evidence="1">Uncharacterized protein</fullName>
    </submittedName>
</protein>
<evidence type="ECO:0000313" key="1">
    <source>
        <dbReference type="EMBL" id="KKL57767.1"/>
    </source>
</evidence>
<name>A0A0F9G387_9ZZZZ</name>
<reference evidence="1" key="1">
    <citation type="journal article" date="2015" name="Nature">
        <title>Complex archaea that bridge the gap between prokaryotes and eukaryotes.</title>
        <authorList>
            <person name="Spang A."/>
            <person name="Saw J.H."/>
            <person name="Jorgensen S.L."/>
            <person name="Zaremba-Niedzwiedzka K."/>
            <person name="Martijn J."/>
            <person name="Lind A.E."/>
            <person name="van Eijk R."/>
            <person name="Schleper C."/>
            <person name="Guy L."/>
            <person name="Ettema T.J."/>
        </authorList>
    </citation>
    <scope>NUCLEOTIDE SEQUENCE</scope>
</reference>
<dbReference type="AlphaFoldDB" id="A0A0F9G387"/>